<reference evidence="8" key="1">
    <citation type="submission" date="2023-07" db="EMBL/GenBank/DDBJ databases">
        <title>A draft genome of Kazachstania heterogenica Y-27499.</title>
        <authorList>
            <person name="Donic C."/>
            <person name="Kralova J.S."/>
            <person name="Fidel L."/>
            <person name="Ben-Dor S."/>
            <person name="Jung S."/>
        </authorList>
    </citation>
    <scope>NUCLEOTIDE SEQUENCE [LARGE SCALE GENOMIC DNA]</scope>
    <source>
        <strain evidence="8">Y27499</strain>
    </source>
</reference>
<organism evidence="7 8">
    <name type="scientific">Arxiozyma heterogenica</name>
    <dbReference type="NCBI Taxonomy" id="278026"/>
    <lineage>
        <taxon>Eukaryota</taxon>
        <taxon>Fungi</taxon>
        <taxon>Dikarya</taxon>
        <taxon>Ascomycota</taxon>
        <taxon>Saccharomycotina</taxon>
        <taxon>Saccharomycetes</taxon>
        <taxon>Saccharomycetales</taxon>
        <taxon>Saccharomycetaceae</taxon>
        <taxon>Arxiozyma</taxon>
    </lineage>
</organism>
<dbReference type="PANTHER" id="PTHR47804:SF3">
    <property type="entry name" value="PROTEIN BRE4"/>
    <property type="match status" value="1"/>
</dbReference>
<dbReference type="GO" id="GO:0016020">
    <property type="term" value="C:membrane"/>
    <property type="evidence" value="ECO:0007669"/>
    <property type="project" value="UniProtKB-SubCell"/>
</dbReference>
<feature type="transmembrane region" description="Helical" evidence="5">
    <location>
        <begin position="831"/>
        <end position="854"/>
    </location>
</feature>
<evidence type="ECO:0000256" key="4">
    <source>
        <dbReference type="ARBA" id="ARBA00023136"/>
    </source>
</evidence>
<dbReference type="InterPro" id="IPR023244">
    <property type="entry name" value="Brefeldin_A-sensitivity_4"/>
</dbReference>
<evidence type="ECO:0000313" key="7">
    <source>
        <dbReference type="EMBL" id="KAK5774003.1"/>
    </source>
</evidence>
<feature type="domain" description="DUF2421" evidence="6">
    <location>
        <begin position="858"/>
        <end position="1043"/>
    </location>
</feature>
<dbReference type="InterPro" id="IPR052430">
    <property type="entry name" value="IVT-Associated"/>
</dbReference>
<keyword evidence="8" id="KW-1185">Reference proteome</keyword>
<sequence length="1107" mass="129266">MFSQRINNNGVRLDHDQDKTFSISKGSYNHQSYLSLLDLRNKNQDHKRHIKPTQVPHTLSPNSYTSSSQLRLKELTDSHNWDELDDFELEELRDGFFDAIFTKSEKKYLNIDDISYLDFPNQFSRAFHIKSSDLTLFFEDFKVQLIQKWRIIIKFFIPFFIAFVLCVIRPAGSWIGHDNRFFLPIGVILHHPVRNIGVQLEITIFSIIGMIFALGWSSLAWYVSTATGPTASHQGGILFQSLAMALTFAIWFKTYYQRFLYFSLSFGIIIIFTHSVSLVFSKQDLHWLLVRDITLSYLFGILLSLFTCVLIFPHSGNETLINNFRDTLISAKKFLVGLIDKDTVDNFDQLFQLKQAMIESLTIKLSKSYGDFFNQFSVARFDRHKLRELRNALTTFYGPLRVIPLQNKLLDKNMLIKIYDTLNKQSGDAEMNNGYPTIPFTEFNSEPETPRTYLGSVTPRQGIILGANVSPYENFYISIMQKQFGKSIVGLIVEMIIALELLDESLTVFLKYSTKQPQVTEITKKIEDTKFKLKKRINKLDKTYKDFTKSNIFSNDLLSNSECVIMFVFLRYLRNSSKQLLAVLDACYDMGVGIHWRLQRPHYPLKKALHRLPKQCTIDEGTDSFLYYYDTKKDVEEIFERVYNTYTSKHAYIKNGDKKKSLRAIDHDEFNLHTTHNEFRYKIWKFSNMVTGFEMKWSLKIVFCIIFLCLPTWLPGSYKWYQEFHCWWAALIFYMLVHRKPTGGFQRLLIRLIISIFCMFWGWAACQARHFCNPYVICTFAGILVVPMAINLLIYRNPKTSFAGLISFTVISLQSYNIGKDDLSTARIWKSTWVTSLSLTIGITVSVCINWIFWSYKARTEVRLAISSLLSYLSQSYQSITDRYLYRDLDDQPTELSLSFGCVREVRLTQNLEAIRGLLKRAILEPNYVSNFDYTKYEKLIDSCQLLMEKLIECRISGLYFQIWEKDKNKDATRALLSLRRDAAASVIFVFYVLSNCFRSKNKIPKYLPNTIMVRKKLFDCLTKLDEQDEKMNEKVKYDNLQKRLFANRNEFYNEVNTDKKSTVDDYKKLHWTEVYGMVFASAFTDVSEAVNDLVDCCKNILGEETC</sequence>
<dbReference type="InterPro" id="IPR018820">
    <property type="entry name" value="BRE4-related_DUF2421"/>
</dbReference>
<feature type="transmembrane region" description="Helical" evidence="5">
    <location>
        <begin position="202"/>
        <end position="223"/>
    </location>
</feature>
<proteinExistence type="predicted"/>
<feature type="transmembrane region" description="Helical" evidence="5">
    <location>
        <begin position="802"/>
        <end position="819"/>
    </location>
</feature>
<feature type="transmembrane region" description="Helical" evidence="5">
    <location>
        <begin position="151"/>
        <end position="172"/>
    </location>
</feature>
<evidence type="ECO:0000259" key="6">
    <source>
        <dbReference type="Pfam" id="PF10334"/>
    </source>
</evidence>
<name>A0AAN7WKG8_9SACH</name>
<comment type="caution">
    <text evidence="7">The sequence shown here is derived from an EMBL/GenBank/DDBJ whole genome shotgun (WGS) entry which is preliminary data.</text>
</comment>
<dbReference type="EMBL" id="JAWIZZ010000059">
    <property type="protein sequence ID" value="KAK5774003.1"/>
    <property type="molecule type" value="Genomic_DNA"/>
</dbReference>
<evidence type="ECO:0000313" key="8">
    <source>
        <dbReference type="Proteomes" id="UP001306508"/>
    </source>
</evidence>
<comment type="subcellular location">
    <subcellularLocation>
        <location evidence="1">Membrane</location>
        <topology evidence="1">Multi-pass membrane protein</topology>
    </subcellularLocation>
</comment>
<dbReference type="AlphaFoldDB" id="A0AAN7WKG8"/>
<dbReference type="PANTHER" id="PTHR47804">
    <property type="entry name" value="60S RIBOSOMAL PROTEIN L19"/>
    <property type="match status" value="1"/>
</dbReference>
<dbReference type="PRINTS" id="PR02047">
    <property type="entry name" value="BREFELDNASP4"/>
</dbReference>
<evidence type="ECO:0000256" key="1">
    <source>
        <dbReference type="ARBA" id="ARBA00004141"/>
    </source>
</evidence>
<evidence type="ECO:0000256" key="5">
    <source>
        <dbReference type="SAM" id="Phobius"/>
    </source>
</evidence>
<dbReference type="Pfam" id="PF10334">
    <property type="entry name" value="BRE4"/>
    <property type="match status" value="1"/>
</dbReference>
<feature type="transmembrane region" description="Helical" evidence="5">
    <location>
        <begin position="293"/>
        <end position="312"/>
    </location>
</feature>
<gene>
    <name evidence="7" type="ORF">RI543_004761</name>
</gene>
<feature type="transmembrane region" description="Helical" evidence="5">
    <location>
        <begin position="774"/>
        <end position="795"/>
    </location>
</feature>
<keyword evidence="3 5" id="KW-1133">Transmembrane helix</keyword>
<accession>A0AAN7WKG8</accession>
<feature type="transmembrane region" description="Helical" evidence="5">
    <location>
        <begin position="697"/>
        <end position="714"/>
    </location>
</feature>
<keyword evidence="4 5" id="KW-0472">Membrane</keyword>
<feature type="transmembrane region" description="Helical" evidence="5">
    <location>
        <begin position="749"/>
        <end position="768"/>
    </location>
</feature>
<feature type="transmembrane region" description="Helical" evidence="5">
    <location>
        <begin position="259"/>
        <end position="281"/>
    </location>
</feature>
<feature type="transmembrane region" description="Helical" evidence="5">
    <location>
        <begin position="720"/>
        <end position="737"/>
    </location>
</feature>
<protein>
    <recommendedName>
        <fullName evidence="6">DUF2421 domain-containing protein</fullName>
    </recommendedName>
</protein>
<dbReference type="Proteomes" id="UP001306508">
    <property type="component" value="Unassembled WGS sequence"/>
</dbReference>
<feature type="transmembrane region" description="Helical" evidence="5">
    <location>
        <begin position="235"/>
        <end position="253"/>
    </location>
</feature>
<evidence type="ECO:0000256" key="2">
    <source>
        <dbReference type="ARBA" id="ARBA00022692"/>
    </source>
</evidence>
<evidence type="ECO:0000256" key="3">
    <source>
        <dbReference type="ARBA" id="ARBA00022989"/>
    </source>
</evidence>
<keyword evidence="2 5" id="KW-0812">Transmembrane</keyword>